<organism evidence="2 3">
    <name type="scientific">Scardovia inopinata F0304</name>
    <dbReference type="NCBI Taxonomy" id="641146"/>
    <lineage>
        <taxon>Bacteria</taxon>
        <taxon>Bacillati</taxon>
        <taxon>Actinomycetota</taxon>
        <taxon>Actinomycetes</taxon>
        <taxon>Bifidobacteriales</taxon>
        <taxon>Bifidobacteriaceae</taxon>
        <taxon>Scardovia</taxon>
    </lineage>
</organism>
<keyword evidence="1" id="KW-0472">Membrane</keyword>
<name>W5IGK4_SCAIO</name>
<comment type="caution">
    <text evidence="2">The sequence shown here is derived from an EMBL/GenBank/DDBJ whole genome shotgun (WGS) entry which is preliminary data.</text>
</comment>
<keyword evidence="1" id="KW-1133">Transmembrane helix</keyword>
<dbReference type="RefSeq" id="WP_006293868.1">
    <property type="nucleotide sequence ID" value="NZ_GG770229.1"/>
</dbReference>
<dbReference type="EMBL" id="ADCX01000016">
    <property type="protein sequence ID" value="EFG25947.1"/>
    <property type="molecule type" value="Genomic_DNA"/>
</dbReference>
<dbReference type="Proteomes" id="UP000005777">
    <property type="component" value="Unassembled WGS sequence"/>
</dbReference>
<accession>W5IGK4</accession>
<keyword evidence="1" id="KW-0812">Transmembrane</keyword>
<proteinExistence type="predicted"/>
<keyword evidence="3" id="KW-1185">Reference proteome</keyword>
<reference evidence="2 3" key="1">
    <citation type="submission" date="2012-01" db="EMBL/GenBank/DDBJ databases">
        <title>The Genome Sequence of Scardovia inopinata F0304.</title>
        <authorList>
            <consortium name="The Broad Institute Genome Sequencing Platform"/>
            <person name="Earl A."/>
            <person name="Ward D."/>
            <person name="Feldgarden M."/>
            <person name="Gevers D."/>
            <person name="Izard J."/>
            <person name="Baranova O.V."/>
            <person name="Blanton J.M."/>
            <person name="Tanner A.C."/>
            <person name="Dewhirst F.E."/>
            <person name="Young S.K."/>
            <person name="Zeng Q."/>
            <person name="Gargeya S."/>
            <person name="Fitzgerald M."/>
            <person name="Haas B."/>
            <person name="Abouelleil A."/>
            <person name="Alvarado L."/>
            <person name="Arachchi H.M."/>
            <person name="Berlin A."/>
            <person name="Chapman S.B."/>
            <person name="Gearin G."/>
            <person name="Goldberg J."/>
            <person name="Griggs A."/>
            <person name="Gujja S."/>
            <person name="Hansen M."/>
            <person name="Heiman D."/>
            <person name="Howarth C."/>
            <person name="Larimer J."/>
            <person name="Lui A."/>
            <person name="MacDonald P.J."/>
            <person name="McCowen C."/>
            <person name="Montmayeur A."/>
            <person name="Murphy C."/>
            <person name="Neiman D."/>
            <person name="Pearson M."/>
            <person name="Priest M."/>
            <person name="Roberts A."/>
            <person name="Saif S."/>
            <person name="Shea T."/>
            <person name="Sisk P."/>
            <person name="Stolte C."/>
            <person name="Sykes S."/>
            <person name="Wortman J."/>
            <person name="Nusbaum C."/>
            <person name="Birren B."/>
        </authorList>
    </citation>
    <scope>NUCLEOTIDE SEQUENCE [LARGE SCALE GENOMIC DNA]</scope>
    <source>
        <strain evidence="2 3">F0304</strain>
    </source>
</reference>
<feature type="transmembrane region" description="Helical" evidence="1">
    <location>
        <begin position="12"/>
        <end position="36"/>
    </location>
</feature>
<gene>
    <name evidence="2" type="ORF">HMPREF9020_01470</name>
</gene>
<sequence>MLSDREYDRRYHVAGLVVFLVVVVTTLVGFGVSSVVHRRDVERWRLESLRSSMVAEFQGSLRKYDPFGYAPKGFSYRDEFDPDMWPSDPIPKSRISDLRLVVSAYNSRYPARRVTVSSLRKAYGSGLKRNVQTDWVHAKREHDFVAWCRQDADLVYKKDYLVDGNFYEAGTPIDNPPSNYDYFVATDGRYRWCIPESDFKR</sequence>
<evidence type="ECO:0000256" key="1">
    <source>
        <dbReference type="SAM" id="Phobius"/>
    </source>
</evidence>
<protein>
    <submittedName>
        <fullName evidence="2">Uncharacterized protein</fullName>
    </submittedName>
</protein>
<evidence type="ECO:0000313" key="2">
    <source>
        <dbReference type="EMBL" id="EFG25947.1"/>
    </source>
</evidence>
<dbReference type="HOGENOM" id="CLU_108499_0_0_11"/>
<evidence type="ECO:0000313" key="3">
    <source>
        <dbReference type="Proteomes" id="UP000005777"/>
    </source>
</evidence>
<dbReference type="AlphaFoldDB" id="W5IGK4"/>